<dbReference type="PANTHER" id="PTHR43833:SF7">
    <property type="entry name" value="KTR SYSTEM POTASSIUM UPTAKE PROTEIN C"/>
    <property type="match status" value="1"/>
</dbReference>
<name>A0A9D1E565_9BACT</name>
<dbReference type="InterPro" id="IPR050721">
    <property type="entry name" value="Trk_Ktr_HKT_K-transport"/>
</dbReference>
<dbReference type="Gene3D" id="3.40.50.720">
    <property type="entry name" value="NAD(P)-binding Rossmann-like Domain"/>
    <property type="match status" value="1"/>
</dbReference>
<sequence length="218" mass="24166">MKSVLLIGMGKFGQTIGEKLLEMGDQLMIVDKKEDVINSLAPIYTNALIANCMNVNNLAKMDIPAFDVCIVAIGDDFQSSLEITSLLKECGAKYVIAKATTDIQRKFLLRNGADEVIYPDLDIAEKMAVKLNVENVYDYIELDEKHSIFEIALPASWLGKTLVQLSPRSKFGINILTVKKVGHVVASPSADYVFEKGDKLVIFGETKKIMQFSNREKG</sequence>
<dbReference type="SUPFAM" id="SSF51735">
    <property type="entry name" value="NAD(P)-binding Rossmann-fold domains"/>
    <property type="match status" value="1"/>
</dbReference>
<dbReference type="InterPro" id="IPR006037">
    <property type="entry name" value="RCK_C"/>
</dbReference>
<dbReference type="InterPro" id="IPR036291">
    <property type="entry name" value="NAD(P)-bd_dom_sf"/>
</dbReference>
<dbReference type="AlphaFoldDB" id="A0A9D1E565"/>
<gene>
    <name evidence="2" type="ORF">IAC95_05880</name>
</gene>
<reference evidence="2" key="2">
    <citation type="journal article" date="2021" name="PeerJ">
        <title>Extensive microbial diversity within the chicken gut microbiome revealed by metagenomics and culture.</title>
        <authorList>
            <person name="Gilroy R."/>
            <person name="Ravi A."/>
            <person name="Getino M."/>
            <person name="Pursley I."/>
            <person name="Horton D.L."/>
            <person name="Alikhan N.F."/>
            <person name="Baker D."/>
            <person name="Gharbi K."/>
            <person name="Hall N."/>
            <person name="Watson M."/>
            <person name="Adriaenssens E.M."/>
            <person name="Foster-Nyarko E."/>
            <person name="Jarju S."/>
            <person name="Secka A."/>
            <person name="Antonio M."/>
            <person name="Oren A."/>
            <person name="Chaudhuri R.R."/>
            <person name="La Ragione R."/>
            <person name="Hildebrand F."/>
            <person name="Pallen M.J."/>
        </authorList>
    </citation>
    <scope>NUCLEOTIDE SEQUENCE</scope>
    <source>
        <strain evidence="2">CHK121-14286</strain>
    </source>
</reference>
<dbReference type="EMBL" id="DVHL01000047">
    <property type="protein sequence ID" value="HIR66391.1"/>
    <property type="molecule type" value="Genomic_DNA"/>
</dbReference>
<dbReference type="Gene3D" id="3.30.70.1450">
    <property type="entry name" value="Regulator of K+ conductance, C-terminal domain"/>
    <property type="match status" value="1"/>
</dbReference>
<proteinExistence type="predicted"/>
<dbReference type="Pfam" id="PF02080">
    <property type="entry name" value="TrkA_C"/>
    <property type="match status" value="1"/>
</dbReference>
<dbReference type="PANTHER" id="PTHR43833">
    <property type="entry name" value="POTASSIUM CHANNEL PROTEIN 2-RELATED-RELATED"/>
    <property type="match status" value="1"/>
</dbReference>
<dbReference type="InterPro" id="IPR003148">
    <property type="entry name" value="RCK_N"/>
</dbReference>
<evidence type="ECO:0000313" key="2">
    <source>
        <dbReference type="EMBL" id="HIR66391.1"/>
    </source>
</evidence>
<evidence type="ECO:0000313" key="3">
    <source>
        <dbReference type="Proteomes" id="UP000824200"/>
    </source>
</evidence>
<accession>A0A9D1E565</accession>
<dbReference type="Pfam" id="PF02254">
    <property type="entry name" value="TrkA_N"/>
    <property type="match status" value="1"/>
</dbReference>
<dbReference type="GO" id="GO:0006813">
    <property type="term" value="P:potassium ion transport"/>
    <property type="evidence" value="ECO:0007669"/>
    <property type="project" value="InterPro"/>
</dbReference>
<reference evidence="2" key="1">
    <citation type="submission" date="2020-10" db="EMBL/GenBank/DDBJ databases">
        <authorList>
            <person name="Gilroy R."/>
        </authorList>
    </citation>
    <scope>NUCLEOTIDE SEQUENCE</scope>
    <source>
        <strain evidence="2">CHK121-14286</strain>
    </source>
</reference>
<dbReference type="SUPFAM" id="SSF116726">
    <property type="entry name" value="TrkA C-terminal domain-like"/>
    <property type="match status" value="1"/>
</dbReference>
<dbReference type="InterPro" id="IPR036721">
    <property type="entry name" value="RCK_C_sf"/>
</dbReference>
<organism evidence="2 3">
    <name type="scientific">Candidatus Fimimonas gallinarum</name>
    <dbReference type="NCBI Taxonomy" id="2840821"/>
    <lineage>
        <taxon>Bacteria</taxon>
        <taxon>Pseudomonadati</taxon>
        <taxon>Myxococcota</taxon>
        <taxon>Myxococcia</taxon>
        <taxon>Myxococcales</taxon>
        <taxon>Cystobacterineae</taxon>
        <taxon>Myxococcaceae</taxon>
        <taxon>Myxococcaceae incertae sedis</taxon>
        <taxon>Candidatus Fimimonas</taxon>
    </lineage>
</organism>
<evidence type="ECO:0000259" key="1">
    <source>
        <dbReference type="PROSITE" id="PS51202"/>
    </source>
</evidence>
<comment type="caution">
    <text evidence="2">The sequence shown here is derived from an EMBL/GenBank/DDBJ whole genome shotgun (WGS) entry which is preliminary data.</text>
</comment>
<feature type="domain" description="RCK C-terminal" evidence="1">
    <location>
        <begin position="134"/>
        <end position="218"/>
    </location>
</feature>
<dbReference type="Proteomes" id="UP000824200">
    <property type="component" value="Unassembled WGS sequence"/>
</dbReference>
<dbReference type="PROSITE" id="PS51202">
    <property type="entry name" value="RCK_C"/>
    <property type="match status" value="1"/>
</dbReference>
<protein>
    <submittedName>
        <fullName evidence="2">TrkA family potassium uptake protein</fullName>
    </submittedName>
</protein>
<dbReference type="GO" id="GO:0008324">
    <property type="term" value="F:monoatomic cation transmembrane transporter activity"/>
    <property type="evidence" value="ECO:0007669"/>
    <property type="project" value="InterPro"/>
</dbReference>